<dbReference type="eggNOG" id="ENOG502ZDQR">
    <property type="taxonomic scope" value="Bacteria"/>
</dbReference>
<gene>
    <name evidence="1" type="ORF">dsat_1587</name>
</gene>
<dbReference type="OrthoDB" id="5471717at2"/>
<accession>S7T045</accession>
<name>S7T045_9BACT</name>
<evidence type="ECO:0000313" key="1">
    <source>
        <dbReference type="EMBL" id="EPR30447.1"/>
    </source>
</evidence>
<sequence>MAHLLSLPDSFPLEEQLKTLGDDELLDFWEEAQFLERFLHDDSVLVEREADYEALILKELQVRSQRRGRASF</sequence>
<reference evidence="1 2" key="1">
    <citation type="journal article" date="2013" name="Genome Announc.">
        <title>Draft genome sequences for three mercury-methylating, sulfate-reducing bacteria.</title>
        <authorList>
            <person name="Brown S.D."/>
            <person name="Hurt R.A.Jr."/>
            <person name="Gilmour C.C."/>
            <person name="Elias D.A."/>
        </authorList>
    </citation>
    <scope>NUCLEOTIDE SEQUENCE [LARGE SCALE GENOMIC DNA]</scope>
    <source>
        <strain evidence="1 2">DSM 16529</strain>
    </source>
</reference>
<dbReference type="RefSeq" id="WP_020888283.1">
    <property type="nucleotide sequence ID" value="NZ_ATHI01000032.1"/>
</dbReference>
<dbReference type="PATRIC" id="fig|1121439.3.peg.2974"/>
<comment type="caution">
    <text evidence="1">The sequence shown here is derived from an EMBL/GenBank/DDBJ whole genome shotgun (WGS) entry which is preliminary data.</text>
</comment>
<evidence type="ECO:0000313" key="2">
    <source>
        <dbReference type="Proteomes" id="UP000014975"/>
    </source>
</evidence>
<dbReference type="EMBL" id="ATHI01000032">
    <property type="protein sequence ID" value="EPR30447.1"/>
    <property type="molecule type" value="Genomic_DNA"/>
</dbReference>
<dbReference type="Proteomes" id="UP000014975">
    <property type="component" value="Unassembled WGS sequence"/>
</dbReference>
<dbReference type="STRING" id="1121439.dsat_1587"/>
<dbReference type="AlphaFoldDB" id="S7T045"/>
<protein>
    <submittedName>
        <fullName evidence="1">Uncharacterized protein</fullName>
    </submittedName>
</protein>
<proteinExistence type="predicted"/>
<organism evidence="1 2">
    <name type="scientific">Alkalidesulfovibrio alkalitolerans DSM 16529</name>
    <dbReference type="NCBI Taxonomy" id="1121439"/>
    <lineage>
        <taxon>Bacteria</taxon>
        <taxon>Pseudomonadati</taxon>
        <taxon>Thermodesulfobacteriota</taxon>
        <taxon>Desulfovibrionia</taxon>
        <taxon>Desulfovibrionales</taxon>
        <taxon>Desulfovibrionaceae</taxon>
        <taxon>Alkalidesulfovibrio</taxon>
    </lineage>
</organism>
<keyword evidence="2" id="KW-1185">Reference proteome</keyword>